<dbReference type="AlphaFoldDB" id="A0A8X6VC49"/>
<dbReference type="GO" id="GO:0003676">
    <property type="term" value="F:nucleic acid binding"/>
    <property type="evidence" value="ECO:0007669"/>
    <property type="project" value="InterPro"/>
</dbReference>
<keyword evidence="2" id="KW-1185">Reference proteome</keyword>
<dbReference type="EMBL" id="BMAU01021232">
    <property type="protein sequence ID" value="GFY02064.1"/>
    <property type="molecule type" value="Genomic_DNA"/>
</dbReference>
<dbReference type="Gene3D" id="3.30.420.10">
    <property type="entry name" value="Ribonuclease H-like superfamily/Ribonuclease H"/>
    <property type="match status" value="1"/>
</dbReference>
<protein>
    <submittedName>
        <fullName evidence="1">Retrovirus-related Pol polyprotein from transposon 412</fullName>
    </submittedName>
</protein>
<reference evidence="1" key="1">
    <citation type="submission" date="2020-08" db="EMBL/GenBank/DDBJ databases">
        <title>Multicomponent nature underlies the extraordinary mechanical properties of spider dragline silk.</title>
        <authorList>
            <person name="Kono N."/>
            <person name="Nakamura H."/>
            <person name="Mori M."/>
            <person name="Yoshida Y."/>
            <person name="Ohtoshi R."/>
            <person name="Malay A.D."/>
            <person name="Moran D.A.P."/>
            <person name="Tomita M."/>
            <person name="Numata K."/>
            <person name="Arakawa K."/>
        </authorList>
    </citation>
    <scope>NUCLEOTIDE SEQUENCE</scope>
</reference>
<comment type="caution">
    <text evidence="1">The sequence shown here is derived from an EMBL/GenBank/DDBJ whole genome shotgun (WGS) entry which is preliminary data.</text>
</comment>
<organism evidence="1 2">
    <name type="scientific">Trichonephila clavipes</name>
    <name type="common">Golden silk orbweaver</name>
    <name type="synonym">Nephila clavipes</name>
    <dbReference type="NCBI Taxonomy" id="2585209"/>
    <lineage>
        <taxon>Eukaryota</taxon>
        <taxon>Metazoa</taxon>
        <taxon>Ecdysozoa</taxon>
        <taxon>Arthropoda</taxon>
        <taxon>Chelicerata</taxon>
        <taxon>Arachnida</taxon>
        <taxon>Araneae</taxon>
        <taxon>Araneomorphae</taxon>
        <taxon>Entelegynae</taxon>
        <taxon>Araneoidea</taxon>
        <taxon>Nephilidae</taxon>
        <taxon>Trichonephila</taxon>
    </lineage>
</organism>
<dbReference type="InterPro" id="IPR012337">
    <property type="entry name" value="RNaseH-like_sf"/>
</dbReference>
<sequence>MLLLEKCADDVEKCCHICDPCAAREDPRKCTRGRLQLYNVGAPFERITFDILGPLPRLIDDNNNILVVKNYFTKWHEAYPIPDQEVSNCCRSSSLTLDLTIRGSSTIALRSREKLRFCSLQETV</sequence>
<evidence type="ECO:0000313" key="2">
    <source>
        <dbReference type="Proteomes" id="UP000887159"/>
    </source>
</evidence>
<gene>
    <name evidence="1" type="primary">X975_13332</name>
    <name evidence="1" type="ORF">TNCV_5099251</name>
</gene>
<dbReference type="InterPro" id="IPR036397">
    <property type="entry name" value="RNaseH_sf"/>
</dbReference>
<proteinExistence type="predicted"/>
<evidence type="ECO:0000313" key="1">
    <source>
        <dbReference type="EMBL" id="GFY02064.1"/>
    </source>
</evidence>
<dbReference type="SUPFAM" id="SSF53098">
    <property type="entry name" value="Ribonuclease H-like"/>
    <property type="match status" value="1"/>
</dbReference>
<dbReference type="PANTHER" id="PTHR47266">
    <property type="entry name" value="ENDONUCLEASE-RELATED"/>
    <property type="match status" value="1"/>
</dbReference>
<dbReference type="InterPro" id="IPR052160">
    <property type="entry name" value="Gypsy_RT_Integrase-like"/>
</dbReference>
<dbReference type="Proteomes" id="UP000887159">
    <property type="component" value="Unassembled WGS sequence"/>
</dbReference>
<name>A0A8X6VC49_TRICX</name>
<accession>A0A8X6VC49</accession>